<keyword evidence="1" id="KW-1133">Transmembrane helix</keyword>
<dbReference type="Proteomes" id="UP001595812">
    <property type="component" value="Unassembled WGS sequence"/>
</dbReference>
<feature type="transmembrane region" description="Helical" evidence="1">
    <location>
        <begin position="87"/>
        <end position="109"/>
    </location>
</feature>
<feature type="transmembrane region" description="Helical" evidence="1">
    <location>
        <begin position="213"/>
        <end position="235"/>
    </location>
</feature>
<organism evidence="2 3">
    <name type="scientific">Winogradskyella maritima</name>
    <dbReference type="NCBI Taxonomy" id="1517766"/>
    <lineage>
        <taxon>Bacteria</taxon>
        <taxon>Pseudomonadati</taxon>
        <taxon>Bacteroidota</taxon>
        <taxon>Flavobacteriia</taxon>
        <taxon>Flavobacteriales</taxon>
        <taxon>Flavobacteriaceae</taxon>
        <taxon>Winogradskyella</taxon>
    </lineage>
</organism>
<name>A0ABV8AL40_9FLAO</name>
<reference evidence="3" key="1">
    <citation type="journal article" date="2019" name="Int. J. Syst. Evol. Microbiol.">
        <title>The Global Catalogue of Microorganisms (GCM) 10K type strain sequencing project: providing services to taxonomists for standard genome sequencing and annotation.</title>
        <authorList>
            <consortium name="The Broad Institute Genomics Platform"/>
            <consortium name="The Broad Institute Genome Sequencing Center for Infectious Disease"/>
            <person name="Wu L."/>
            <person name="Ma J."/>
        </authorList>
    </citation>
    <scope>NUCLEOTIDE SEQUENCE [LARGE SCALE GENOMIC DNA]</scope>
    <source>
        <strain evidence="3">CECT 8979</strain>
    </source>
</reference>
<protein>
    <submittedName>
        <fullName evidence="2">DUF3307 domain-containing protein</fullName>
    </submittedName>
</protein>
<dbReference type="Pfam" id="PF11750">
    <property type="entry name" value="DUF3307"/>
    <property type="match status" value="1"/>
</dbReference>
<feature type="transmembrane region" description="Helical" evidence="1">
    <location>
        <begin position="60"/>
        <end position="80"/>
    </location>
</feature>
<dbReference type="EMBL" id="JBHSAT010000004">
    <property type="protein sequence ID" value="MFC3877407.1"/>
    <property type="molecule type" value="Genomic_DNA"/>
</dbReference>
<evidence type="ECO:0000313" key="3">
    <source>
        <dbReference type="Proteomes" id="UP001595812"/>
    </source>
</evidence>
<feature type="transmembrane region" description="Helical" evidence="1">
    <location>
        <begin position="121"/>
        <end position="145"/>
    </location>
</feature>
<comment type="caution">
    <text evidence="2">The sequence shown here is derived from an EMBL/GenBank/DDBJ whole genome shotgun (WGS) entry which is preliminary data.</text>
</comment>
<dbReference type="RefSeq" id="WP_386099634.1">
    <property type="nucleotide sequence ID" value="NZ_JBHSAT010000004.1"/>
</dbReference>
<accession>A0ABV8AL40</accession>
<evidence type="ECO:0000313" key="2">
    <source>
        <dbReference type="EMBL" id="MFC3877407.1"/>
    </source>
</evidence>
<evidence type="ECO:0000256" key="1">
    <source>
        <dbReference type="SAM" id="Phobius"/>
    </source>
</evidence>
<proteinExistence type="predicted"/>
<gene>
    <name evidence="2" type="ORF">ACFOSX_09205</name>
</gene>
<keyword evidence="1" id="KW-0472">Membrane</keyword>
<keyword evidence="3" id="KW-1185">Reference proteome</keyword>
<keyword evidence="1" id="KW-0812">Transmembrane</keyword>
<feature type="transmembrane region" description="Helical" evidence="1">
    <location>
        <begin position="173"/>
        <end position="193"/>
    </location>
</feature>
<dbReference type="InterPro" id="IPR021737">
    <property type="entry name" value="Phage_phiKZ_Orf197"/>
</dbReference>
<feature type="transmembrane region" description="Helical" evidence="1">
    <location>
        <begin position="34"/>
        <end position="54"/>
    </location>
</feature>
<sequence>MILVTILKLLIAHFIGDFFLQSKASVKHKEKYKLASYHLYLHIVIHIGLMFLVLWDVSNWALILSIALTHLAIDVGKILLQTKKNKRIVFFVDQILHVLSIIILTSVFLNDGYTFDIQFDARTWLILTLALFLTRPTSFIMKTIFTKWNISKLTKDNASLKDAGNYIGILERLLVFVFIITNHWEAVGFLITAKSVFRFGDISNSKERQLTEYILIGTLLSFGIAIISGLIYNYLQYYV</sequence>